<keyword evidence="1" id="KW-1133">Transmembrane helix</keyword>
<accession>A0A2S2R6K6</accession>
<protein>
    <submittedName>
        <fullName evidence="2">Uncharacterized protein</fullName>
    </submittedName>
</protein>
<keyword evidence="1" id="KW-0812">Transmembrane</keyword>
<evidence type="ECO:0000313" key="2">
    <source>
        <dbReference type="EMBL" id="MBY85553.1"/>
    </source>
</evidence>
<gene>
    <name evidence="2" type="ORF">g.64635</name>
</gene>
<name>A0A2S2R6K6_9HEMI</name>
<reference evidence="2" key="1">
    <citation type="submission" date="2018-04" db="EMBL/GenBank/DDBJ databases">
        <title>Transcriptome assembly of Sipha flava.</title>
        <authorList>
            <person name="Scully E.D."/>
            <person name="Geib S.M."/>
            <person name="Palmer N.A."/>
            <person name="Koch K."/>
            <person name="Bradshaw J."/>
            <person name="Heng-Moss T."/>
            <person name="Sarath G."/>
        </authorList>
    </citation>
    <scope>NUCLEOTIDE SEQUENCE</scope>
</reference>
<dbReference type="AlphaFoldDB" id="A0A2S2R6K6"/>
<evidence type="ECO:0000256" key="1">
    <source>
        <dbReference type="SAM" id="Phobius"/>
    </source>
</evidence>
<sequence length="111" mass="12705">MTFCLANKPHAHSPTARTAYYTPPVLYTSLCTCACVYVCVCVCVCVCVLFACFINGSVCRAKYYLRNRFSFVLHNRGPRPARPIIFFVRRRFDSGTRLHCSQRITVTRPRS</sequence>
<keyword evidence="1" id="KW-0472">Membrane</keyword>
<organism evidence="2">
    <name type="scientific">Sipha flava</name>
    <name type="common">yellow sugarcane aphid</name>
    <dbReference type="NCBI Taxonomy" id="143950"/>
    <lineage>
        <taxon>Eukaryota</taxon>
        <taxon>Metazoa</taxon>
        <taxon>Ecdysozoa</taxon>
        <taxon>Arthropoda</taxon>
        <taxon>Hexapoda</taxon>
        <taxon>Insecta</taxon>
        <taxon>Pterygota</taxon>
        <taxon>Neoptera</taxon>
        <taxon>Paraneoptera</taxon>
        <taxon>Hemiptera</taxon>
        <taxon>Sternorrhyncha</taxon>
        <taxon>Aphidomorpha</taxon>
        <taxon>Aphidoidea</taxon>
        <taxon>Aphididae</taxon>
        <taxon>Sipha</taxon>
    </lineage>
</organism>
<proteinExistence type="predicted"/>
<feature type="transmembrane region" description="Helical" evidence="1">
    <location>
        <begin position="25"/>
        <end position="58"/>
    </location>
</feature>
<dbReference type="EMBL" id="GGMS01016350">
    <property type="protein sequence ID" value="MBY85553.1"/>
    <property type="molecule type" value="Transcribed_RNA"/>
</dbReference>